<evidence type="ECO:0000259" key="2">
    <source>
        <dbReference type="Pfam" id="PF01176"/>
    </source>
</evidence>
<dbReference type="STRING" id="67801.A0A1B0BET2"/>
<feature type="region of interest" description="Disordered" evidence="1">
    <location>
        <begin position="321"/>
        <end position="343"/>
    </location>
</feature>
<dbReference type="GO" id="GO:0003723">
    <property type="term" value="F:RNA binding"/>
    <property type="evidence" value="ECO:0007669"/>
    <property type="project" value="InterPro"/>
</dbReference>
<dbReference type="AlphaFoldDB" id="A0A1B0BET2"/>
<evidence type="ECO:0000256" key="1">
    <source>
        <dbReference type="SAM" id="MobiDB-lite"/>
    </source>
</evidence>
<feature type="domain" description="S1-like" evidence="2">
    <location>
        <begin position="232"/>
        <end position="258"/>
    </location>
</feature>
<dbReference type="InterPro" id="IPR012340">
    <property type="entry name" value="NA-bd_OB-fold"/>
</dbReference>
<dbReference type="SUPFAM" id="SSF50249">
    <property type="entry name" value="Nucleic acid-binding proteins"/>
    <property type="match status" value="1"/>
</dbReference>
<reference evidence="4" key="1">
    <citation type="submission" date="2015-01" db="EMBL/GenBank/DDBJ databases">
        <authorList>
            <person name="Aksoy S."/>
            <person name="Warren W."/>
            <person name="Wilson R.K."/>
        </authorList>
    </citation>
    <scope>NUCLEOTIDE SEQUENCE [LARGE SCALE GENOMIC DNA]</scope>
    <source>
        <strain evidence="4">IAEA</strain>
    </source>
</reference>
<dbReference type="VEuPathDB" id="VectorBase:GPPI027708"/>
<feature type="region of interest" description="Disordered" evidence="1">
    <location>
        <begin position="377"/>
        <end position="401"/>
    </location>
</feature>
<sequence length="461" mass="52405">MKQEQKSEKERLEINFALGSKQNDELIIAISTNEQTSRTPRAKDRMRNVKIEHQELHELYVRVKETLRINLPELEEFLKNAVETSTQCINRKLAVQEMEKGPDTSSLKNNSPISIATLSDSTCCNGRTNSINKVTPKERMDRLSIYGEAPPINLSPVLMVLYHLHSLGGDVRTDLSIILLRSSIIHLIEMLRFIFCRHVYSYGDQSAKYDKIKEMIQDTKDGQQIVRIIASRVVTSPTKFRKHVWIKRGDFILVEPIECFKRDDNIPNGRCTSNYVKESCDEDVEEFEEKFSGPCHLSPNRNLPSVLATFEDEKDSSHNINTIPLENAESNNDTEERQSATAKEVKPVQWVADLLKQHGFGNTRVPSVMISTSSHVTSSSMEDHGTKEGHPRSQQLVGNSVQSTKIKSRKIVDLNAETKGAKLISFDELCAEFHRLVAGNVNKWYWQVLVDHESDCLTSPI</sequence>
<keyword evidence="4" id="KW-1185">Reference proteome</keyword>
<feature type="compositionally biased region" description="Polar residues" evidence="1">
    <location>
        <begin position="321"/>
        <end position="331"/>
    </location>
</feature>
<feature type="compositionally biased region" description="Polar residues" evidence="1">
    <location>
        <begin position="392"/>
        <end position="401"/>
    </location>
</feature>
<dbReference type="EMBL" id="JXJN01013007">
    <property type="status" value="NOT_ANNOTATED_CDS"/>
    <property type="molecule type" value="Genomic_DNA"/>
</dbReference>
<proteinExistence type="predicted"/>
<feature type="compositionally biased region" description="Basic and acidic residues" evidence="1">
    <location>
        <begin position="381"/>
        <end position="391"/>
    </location>
</feature>
<evidence type="ECO:0000313" key="4">
    <source>
        <dbReference type="Proteomes" id="UP000092460"/>
    </source>
</evidence>
<dbReference type="Pfam" id="PF01176">
    <property type="entry name" value="eIF-1a"/>
    <property type="match status" value="1"/>
</dbReference>
<dbReference type="GO" id="GO:0003743">
    <property type="term" value="F:translation initiation factor activity"/>
    <property type="evidence" value="ECO:0007669"/>
    <property type="project" value="InterPro"/>
</dbReference>
<evidence type="ECO:0000313" key="3">
    <source>
        <dbReference type="EnsemblMetazoa" id="GPPI027708-PA"/>
    </source>
</evidence>
<name>A0A1B0BET2_9MUSC</name>
<feature type="compositionally biased region" description="Basic and acidic residues" evidence="1">
    <location>
        <begin position="334"/>
        <end position="343"/>
    </location>
</feature>
<reference evidence="3" key="2">
    <citation type="submission" date="2020-05" db="UniProtKB">
        <authorList>
            <consortium name="EnsemblMetazoa"/>
        </authorList>
    </citation>
    <scope>IDENTIFICATION</scope>
    <source>
        <strain evidence="3">IAEA</strain>
    </source>
</reference>
<dbReference type="InterPro" id="IPR006196">
    <property type="entry name" value="RNA-binding_domain_S1_IF1"/>
</dbReference>
<organism evidence="3 4">
    <name type="scientific">Glossina palpalis gambiensis</name>
    <dbReference type="NCBI Taxonomy" id="67801"/>
    <lineage>
        <taxon>Eukaryota</taxon>
        <taxon>Metazoa</taxon>
        <taxon>Ecdysozoa</taxon>
        <taxon>Arthropoda</taxon>
        <taxon>Hexapoda</taxon>
        <taxon>Insecta</taxon>
        <taxon>Pterygota</taxon>
        <taxon>Neoptera</taxon>
        <taxon>Endopterygota</taxon>
        <taxon>Diptera</taxon>
        <taxon>Brachycera</taxon>
        <taxon>Muscomorpha</taxon>
        <taxon>Hippoboscoidea</taxon>
        <taxon>Glossinidae</taxon>
        <taxon>Glossina</taxon>
    </lineage>
</organism>
<dbReference type="Gene3D" id="2.40.50.140">
    <property type="entry name" value="Nucleic acid-binding proteins"/>
    <property type="match status" value="1"/>
</dbReference>
<dbReference type="Proteomes" id="UP000092460">
    <property type="component" value="Unassembled WGS sequence"/>
</dbReference>
<protein>
    <recommendedName>
        <fullName evidence="2">S1-like domain-containing protein</fullName>
    </recommendedName>
</protein>
<accession>A0A1B0BET2</accession>
<dbReference type="EnsemblMetazoa" id="GPPI027708-RA">
    <property type="protein sequence ID" value="GPPI027708-PA"/>
    <property type="gene ID" value="GPPI027708"/>
</dbReference>